<name>A0A4Y5P198_9CAUD</name>
<dbReference type="GO" id="GO:0006508">
    <property type="term" value="P:proteolysis"/>
    <property type="evidence" value="ECO:0007669"/>
    <property type="project" value="UniProtKB-KW"/>
</dbReference>
<dbReference type="GO" id="GO:0008233">
    <property type="term" value="F:peptidase activity"/>
    <property type="evidence" value="ECO:0007669"/>
    <property type="project" value="UniProtKB-KW"/>
</dbReference>
<evidence type="ECO:0000256" key="5">
    <source>
        <dbReference type="ARBA" id="ARBA00023045"/>
    </source>
</evidence>
<accession>A0A4Y5P198</accession>
<dbReference type="Pfam" id="PF04586">
    <property type="entry name" value="Peptidase_S78"/>
    <property type="match status" value="1"/>
</dbReference>
<organism evidence="7 8">
    <name type="scientific">Pantoea phage vB_PagS_AAS21</name>
    <dbReference type="NCBI Taxonomy" id="2575261"/>
    <lineage>
        <taxon>Viruses</taxon>
        <taxon>Duplodnaviria</taxon>
        <taxon>Heunggongvirae</taxon>
        <taxon>Uroviricota</taxon>
        <taxon>Caudoviricetes</taxon>
        <taxon>Demerecviridae</taxon>
        <taxon>Keyvirus</taxon>
        <taxon>Keyvirus AAS21</taxon>
    </lineage>
</organism>
<feature type="domain" description="Prohead serine protease" evidence="6">
    <location>
        <begin position="28"/>
        <end position="164"/>
    </location>
</feature>
<evidence type="ECO:0000256" key="3">
    <source>
        <dbReference type="ARBA" id="ARBA00022801"/>
    </source>
</evidence>
<proteinExistence type="predicted"/>
<evidence type="ECO:0000259" key="6">
    <source>
        <dbReference type="Pfam" id="PF04586"/>
    </source>
</evidence>
<evidence type="ECO:0000313" key="8">
    <source>
        <dbReference type="Proteomes" id="UP000308921"/>
    </source>
</evidence>
<evidence type="ECO:0000313" key="7">
    <source>
        <dbReference type="EMBL" id="QCW23744.1"/>
    </source>
</evidence>
<keyword evidence="3" id="KW-0378">Hydrolase</keyword>
<evidence type="ECO:0000256" key="2">
    <source>
        <dbReference type="ARBA" id="ARBA00022670"/>
    </source>
</evidence>
<evidence type="ECO:0000256" key="1">
    <source>
        <dbReference type="ARBA" id="ARBA00022612"/>
    </source>
</evidence>
<dbReference type="InterPro" id="IPR006433">
    <property type="entry name" value="Prohead_protease"/>
</dbReference>
<dbReference type="NCBIfam" id="TIGR01543">
    <property type="entry name" value="proheadase_HK97"/>
    <property type="match status" value="1"/>
</dbReference>
<dbReference type="GO" id="GO:0046797">
    <property type="term" value="P:viral procapsid maturation"/>
    <property type="evidence" value="ECO:0007669"/>
    <property type="project" value="UniProtKB-KW"/>
</dbReference>
<dbReference type="EMBL" id="MK770119">
    <property type="protein sequence ID" value="QCW23744.1"/>
    <property type="molecule type" value="Genomic_DNA"/>
</dbReference>
<keyword evidence="4" id="KW-0118">Viral capsid assembly</keyword>
<keyword evidence="1" id="KW-1188">Viral release from host cell</keyword>
<gene>
    <name evidence="7" type="ORF">AAS21_gp006</name>
</gene>
<dbReference type="InterPro" id="IPR054613">
    <property type="entry name" value="Peptidase_S78_dom"/>
</dbReference>
<sequence length="213" mass="23593">MTQLAREFSKMDTPVQLDAYIKAIDTSDSGDTLTITGFANTISKDRAGDVIVASAWTTSNALKNYMKNPIILFGHDHTRPIGKCIDLVPTEMGLQITVEIFKGADPAIFDLIKNGVLKTFSVGFRILDADWDDDTNTFMILDLELFEVSVVSVPCNQDSTFTLAKSMNGENFLELRKLFTKSGSDVPEPKPTKAISETEKLCRALGYVQQRNK</sequence>
<keyword evidence="2 7" id="KW-0645">Protease</keyword>
<protein>
    <submittedName>
        <fullName evidence="7">Prohead protease</fullName>
    </submittedName>
</protein>
<keyword evidence="5" id="KW-1273">Viral capsid maturation</keyword>
<evidence type="ECO:0000256" key="4">
    <source>
        <dbReference type="ARBA" id="ARBA00022950"/>
    </source>
</evidence>
<keyword evidence="8" id="KW-1185">Reference proteome</keyword>
<dbReference type="Proteomes" id="UP000308921">
    <property type="component" value="Segment"/>
</dbReference>
<reference evidence="7 8" key="1">
    <citation type="submission" date="2019-04" db="EMBL/GenBank/DDBJ databases">
        <title>Complete genome sequence of Pantoea bacteriophage vB_PagS_AAS21.</title>
        <authorList>
            <person name="Truncaite L."/>
            <person name="Simoliuniene M."/>
            <person name="Zajanckauskaite A."/>
            <person name="Meskys R."/>
            <person name="Simoliunas E."/>
        </authorList>
    </citation>
    <scope>NUCLEOTIDE SEQUENCE [LARGE SCALE GENOMIC DNA]</scope>
</reference>